<organism evidence="2">
    <name type="scientific">marine sediment metagenome</name>
    <dbReference type="NCBI Taxonomy" id="412755"/>
    <lineage>
        <taxon>unclassified sequences</taxon>
        <taxon>metagenomes</taxon>
        <taxon>ecological metagenomes</taxon>
    </lineage>
</organism>
<proteinExistence type="predicted"/>
<evidence type="ECO:0000259" key="1">
    <source>
        <dbReference type="Pfam" id="PF02775"/>
    </source>
</evidence>
<comment type="caution">
    <text evidence="2">The sequence shown here is derived from an EMBL/GenBank/DDBJ whole genome shotgun (WGS) entry which is preliminary data.</text>
</comment>
<dbReference type="EMBL" id="LAZR01050902">
    <property type="protein sequence ID" value="KKK86314.1"/>
    <property type="molecule type" value="Genomic_DNA"/>
</dbReference>
<sequence length="121" mass="13833">GRSDWPAITQVIFRNYQWGAEKRNTTLWFEDNFVGTELDLDVTYAGIARSCGVEGVQVTTTEQLTDELNKAIRRQMMENKTTFIEVVLNQELGEPFRRDAMKKPVSVAGISRDDMRSKRSA</sequence>
<gene>
    <name evidence="2" type="ORF">LCGC14_2764490</name>
</gene>
<dbReference type="GO" id="GO:0003824">
    <property type="term" value="F:catalytic activity"/>
    <property type="evidence" value="ECO:0007669"/>
    <property type="project" value="InterPro"/>
</dbReference>
<dbReference type="InterPro" id="IPR011766">
    <property type="entry name" value="TPP_enzyme_TPP-bd"/>
</dbReference>
<dbReference type="Pfam" id="PF02775">
    <property type="entry name" value="TPP_enzyme_C"/>
    <property type="match status" value="1"/>
</dbReference>
<dbReference type="AlphaFoldDB" id="A0A0F9B6L5"/>
<evidence type="ECO:0000313" key="2">
    <source>
        <dbReference type="EMBL" id="KKK86314.1"/>
    </source>
</evidence>
<protein>
    <recommendedName>
        <fullName evidence="1">Thiamine pyrophosphate enzyme TPP-binding domain-containing protein</fullName>
    </recommendedName>
</protein>
<accession>A0A0F9B6L5</accession>
<dbReference type="GO" id="GO:0030976">
    <property type="term" value="F:thiamine pyrophosphate binding"/>
    <property type="evidence" value="ECO:0007669"/>
    <property type="project" value="InterPro"/>
</dbReference>
<dbReference type="InterPro" id="IPR029061">
    <property type="entry name" value="THDP-binding"/>
</dbReference>
<dbReference type="Gene3D" id="3.40.50.970">
    <property type="match status" value="1"/>
</dbReference>
<feature type="non-terminal residue" evidence="2">
    <location>
        <position position="1"/>
    </location>
</feature>
<reference evidence="2" key="1">
    <citation type="journal article" date="2015" name="Nature">
        <title>Complex archaea that bridge the gap between prokaryotes and eukaryotes.</title>
        <authorList>
            <person name="Spang A."/>
            <person name="Saw J.H."/>
            <person name="Jorgensen S.L."/>
            <person name="Zaremba-Niedzwiedzka K."/>
            <person name="Martijn J."/>
            <person name="Lind A.E."/>
            <person name="van Eijk R."/>
            <person name="Schleper C."/>
            <person name="Guy L."/>
            <person name="Ettema T.J."/>
        </authorList>
    </citation>
    <scope>NUCLEOTIDE SEQUENCE</scope>
</reference>
<name>A0A0F9B6L5_9ZZZZ</name>
<dbReference type="SUPFAM" id="SSF52518">
    <property type="entry name" value="Thiamin diphosphate-binding fold (THDP-binding)"/>
    <property type="match status" value="1"/>
</dbReference>
<feature type="domain" description="Thiamine pyrophosphate enzyme TPP-binding" evidence="1">
    <location>
        <begin position="8"/>
        <end position="86"/>
    </location>
</feature>